<feature type="transmembrane region" description="Helical" evidence="1">
    <location>
        <begin position="154"/>
        <end position="173"/>
    </location>
</feature>
<gene>
    <name evidence="2" type="ORF">DW687_01195</name>
</gene>
<keyword evidence="1" id="KW-0812">Transmembrane</keyword>
<dbReference type="AlphaFoldDB" id="A0A3E3E1B3"/>
<dbReference type="EMBL" id="QUSM01000002">
    <property type="protein sequence ID" value="RGD74969.1"/>
    <property type="molecule type" value="Genomic_DNA"/>
</dbReference>
<feature type="transmembrane region" description="Helical" evidence="1">
    <location>
        <begin position="131"/>
        <end position="148"/>
    </location>
</feature>
<keyword evidence="1" id="KW-1133">Transmembrane helix</keyword>
<organism evidence="2 3">
    <name type="scientific">Anaerofustis stercorihominis</name>
    <dbReference type="NCBI Taxonomy" id="214853"/>
    <lineage>
        <taxon>Bacteria</taxon>
        <taxon>Bacillati</taxon>
        <taxon>Bacillota</taxon>
        <taxon>Clostridia</taxon>
        <taxon>Eubacteriales</taxon>
        <taxon>Eubacteriaceae</taxon>
        <taxon>Anaerofustis</taxon>
    </lineage>
</organism>
<comment type="caution">
    <text evidence="2">The sequence shown here is derived from an EMBL/GenBank/DDBJ whole genome shotgun (WGS) entry which is preliminary data.</text>
</comment>
<name>A0A3E3E1B3_9FIRM</name>
<dbReference type="RefSeq" id="WP_007050457.1">
    <property type="nucleotide sequence ID" value="NZ_CABKNJ010000001.1"/>
</dbReference>
<reference evidence="2 3" key="1">
    <citation type="submission" date="2018-08" db="EMBL/GenBank/DDBJ databases">
        <title>A genome reference for cultivated species of the human gut microbiota.</title>
        <authorList>
            <person name="Zou Y."/>
            <person name="Xue W."/>
            <person name="Luo G."/>
        </authorList>
    </citation>
    <scope>NUCLEOTIDE SEQUENCE [LARGE SCALE GENOMIC DNA]</scope>
    <source>
        <strain evidence="2 3">AM25-6</strain>
    </source>
</reference>
<keyword evidence="1" id="KW-0472">Membrane</keyword>
<accession>A0A3E3E1B3</accession>
<protein>
    <recommendedName>
        <fullName evidence="4">Phosphatase PAP2 family protein</fullName>
    </recommendedName>
</protein>
<dbReference type="InterPro" id="IPR036938">
    <property type="entry name" value="PAP2/HPO_sf"/>
</dbReference>
<sequence>MDELLDTLVAFVDNLAMPISLNKILSGHIIPVLSNVLVMGFLWIAASIYLYFYKRDAKFSILIIVGLFLCSIIGNEVMKPVLFHFRTFLSEHNVGIYLPEIGRYTFPAGYIMMSVCSTVLIYYNEFQFGKYALGLTLLICFTKLYIITTYPVDFIIGVGLGLLVGGILILFHLKKKKEYEEILDLSDKFHF</sequence>
<evidence type="ECO:0000313" key="2">
    <source>
        <dbReference type="EMBL" id="RGD74969.1"/>
    </source>
</evidence>
<dbReference type="SUPFAM" id="SSF48317">
    <property type="entry name" value="Acid phosphatase/Vanadium-dependent haloperoxidase"/>
    <property type="match status" value="1"/>
</dbReference>
<dbReference type="Proteomes" id="UP000261212">
    <property type="component" value="Unassembled WGS sequence"/>
</dbReference>
<feature type="transmembrane region" description="Helical" evidence="1">
    <location>
        <begin position="59"/>
        <end position="78"/>
    </location>
</feature>
<feature type="transmembrane region" description="Helical" evidence="1">
    <location>
        <begin position="29"/>
        <end position="52"/>
    </location>
</feature>
<evidence type="ECO:0008006" key="4">
    <source>
        <dbReference type="Google" id="ProtNLM"/>
    </source>
</evidence>
<proteinExistence type="predicted"/>
<evidence type="ECO:0000313" key="3">
    <source>
        <dbReference type="Proteomes" id="UP000261212"/>
    </source>
</evidence>
<feature type="transmembrane region" description="Helical" evidence="1">
    <location>
        <begin position="104"/>
        <end position="124"/>
    </location>
</feature>
<dbReference type="GeneID" id="98000752"/>
<evidence type="ECO:0000256" key="1">
    <source>
        <dbReference type="SAM" id="Phobius"/>
    </source>
</evidence>